<dbReference type="PANTHER" id="PTHR11214:SF376">
    <property type="entry name" value="HEXOSYLTRANSFERASE"/>
    <property type="match status" value="1"/>
</dbReference>
<organism evidence="11 12">
    <name type="scientific">Paramuricea clavata</name>
    <name type="common">Red gorgonian</name>
    <name type="synonym">Violescent sea-whip</name>
    <dbReference type="NCBI Taxonomy" id="317549"/>
    <lineage>
        <taxon>Eukaryota</taxon>
        <taxon>Metazoa</taxon>
        <taxon>Cnidaria</taxon>
        <taxon>Anthozoa</taxon>
        <taxon>Octocorallia</taxon>
        <taxon>Malacalcyonacea</taxon>
        <taxon>Plexauridae</taxon>
        <taxon>Paramuricea</taxon>
    </lineage>
</organism>
<evidence type="ECO:0000256" key="7">
    <source>
        <dbReference type="ARBA" id="ARBA00022989"/>
    </source>
</evidence>
<comment type="caution">
    <text evidence="11">The sequence shown here is derived from an EMBL/GenBank/DDBJ whole genome shotgun (WGS) entry which is preliminary data.</text>
</comment>
<dbReference type="AlphaFoldDB" id="A0A7D9L2X4"/>
<keyword evidence="3 10" id="KW-0328">Glycosyltransferase</keyword>
<dbReference type="EC" id="2.4.1.-" evidence="10"/>
<keyword evidence="8 10" id="KW-0333">Golgi apparatus</keyword>
<comment type="similarity">
    <text evidence="2 10">Belongs to the glycosyltransferase 31 family.</text>
</comment>
<reference evidence="11" key="1">
    <citation type="submission" date="2020-04" db="EMBL/GenBank/DDBJ databases">
        <authorList>
            <person name="Alioto T."/>
            <person name="Alioto T."/>
            <person name="Gomez Garrido J."/>
        </authorList>
    </citation>
    <scope>NUCLEOTIDE SEQUENCE</scope>
    <source>
        <strain evidence="11">A484AB</strain>
    </source>
</reference>
<keyword evidence="5 10" id="KW-0812">Transmembrane</keyword>
<evidence type="ECO:0000256" key="3">
    <source>
        <dbReference type="ARBA" id="ARBA00022676"/>
    </source>
</evidence>
<dbReference type="GO" id="GO:0016758">
    <property type="term" value="F:hexosyltransferase activity"/>
    <property type="evidence" value="ECO:0007669"/>
    <property type="project" value="InterPro"/>
</dbReference>
<keyword evidence="4" id="KW-0808">Transferase</keyword>
<dbReference type="GO" id="GO:0006493">
    <property type="term" value="P:protein O-linked glycosylation"/>
    <property type="evidence" value="ECO:0007669"/>
    <property type="project" value="TreeGrafter"/>
</dbReference>
<keyword evidence="6 10" id="KW-0735">Signal-anchor</keyword>
<evidence type="ECO:0000256" key="9">
    <source>
        <dbReference type="ARBA" id="ARBA00023136"/>
    </source>
</evidence>
<proteinExistence type="inferred from homology"/>
<keyword evidence="9 10" id="KW-0472">Membrane</keyword>
<evidence type="ECO:0000256" key="5">
    <source>
        <dbReference type="ARBA" id="ARBA00022692"/>
    </source>
</evidence>
<evidence type="ECO:0000256" key="6">
    <source>
        <dbReference type="ARBA" id="ARBA00022968"/>
    </source>
</evidence>
<dbReference type="PANTHER" id="PTHR11214">
    <property type="entry name" value="BETA-1,3-N-ACETYLGLUCOSAMINYLTRANSFERASE"/>
    <property type="match status" value="1"/>
</dbReference>
<evidence type="ECO:0000256" key="8">
    <source>
        <dbReference type="ARBA" id="ARBA00023034"/>
    </source>
</evidence>
<comment type="subcellular location">
    <subcellularLocation>
        <location evidence="1 10">Golgi apparatus membrane</location>
        <topology evidence="1 10">Single-pass type II membrane protein</topology>
    </subcellularLocation>
</comment>
<feature type="transmembrane region" description="Helical" evidence="10">
    <location>
        <begin position="7"/>
        <end position="27"/>
    </location>
</feature>
<dbReference type="OrthoDB" id="6022661at2759"/>
<sequence>MASKHRRILCFLFITATGIYILYNWTYGINATSPYMRSSSSSFVTRANMTVGNLSKLLTKTTFIRIKETFSKINKEFRRQKKQMLAKSVSSLESTQELYLSCPSDLFLLILVPSRPNSVLNRIAMRVSWARNFKPSKEGNLSGSFIYQVVFVITEHSAKNGNLINESKKFSDILRVDHDSRNLTVIPAIYRLLSRKCKPKFLLVLDSDNTYVNVAEVLSWLSKLNPKVKYAGSVRQSLAAENLSNTSNNAQNFIPYCVGGVYVLAGKILKRILYTSKVIPPSKYGTNEAMYVGTLTNYIGIKPYNDDRFSSHPFEDLNIRDIDPCTVKKEVFVHHVFRLRHILLYTKMIVVGEQPCVSNYES</sequence>
<evidence type="ECO:0000313" key="12">
    <source>
        <dbReference type="Proteomes" id="UP001152795"/>
    </source>
</evidence>
<evidence type="ECO:0000313" key="11">
    <source>
        <dbReference type="EMBL" id="CAB4025065.1"/>
    </source>
</evidence>
<evidence type="ECO:0000256" key="2">
    <source>
        <dbReference type="ARBA" id="ARBA00008661"/>
    </source>
</evidence>
<dbReference type="InterPro" id="IPR002659">
    <property type="entry name" value="Glyco_trans_31"/>
</dbReference>
<protein>
    <recommendedName>
        <fullName evidence="10">Hexosyltransferase</fullName>
        <ecNumber evidence="10">2.4.1.-</ecNumber>
    </recommendedName>
</protein>
<keyword evidence="7 10" id="KW-1133">Transmembrane helix</keyword>
<gene>
    <name evidence="11" type="ORF">PACLA_8A082266</name>
</gene>
<dbReference type="Proteomes" id="UP001152795">
    <property type="component" value="Unassembled WGS sequence"/>
</dbReference>
<dbReference type="Gene3D" id="3.90.550.50">
    <property type="match status" value="1"/>
</dbReference>
<evidence type="ECO:0000256" key="10">
    <source>
        <dbReference type="RuleBase" id="RU363063"/>
    </source>
</evidence>
<accession>A0A7D9L2X4</accession>
<dbReference type="EMBL" id="CACRXK020013391">
    <property type="protein sequence ID" value="CAB4025065.1"/>
    <property type="molecule type" value="Genomic_DNA"/>
</dbReference>
<dbReference type="Pfam" id="PF01762">
    <property type="entry name" value="Galactosyl_T"/>
    <property type="match status" value="1"/>
</dbReference>
<keyword evidence="12" id="KW-1185">Reference proteome</keyword>
<dbReference type="GO" id="GO:0000139">
    <property type="term" value="C:Golgi membrane"/>
    <property type="evidence" value="ECO:0007669"/>
    <property type="project" value="UniProtKB-SubCell"/>
</dbReference>
<evidence type="ECO:0000256" key="4">
    <source>
        <dbReference type="ARBA" id="ARBA00022679"/>
    </source>
</evidence>
<evidence type="ECO:0000256" key="1">
    <source>
        <dbReference type="ARBA" id="ARBA00004323"/>
    </source>
</evidence>
<name>A0A7D9L2X4_PARCT</name>